<proteinExistence type="inferred from homology"/>
<feature type="coiled-coil region" evidence="7">
    <location>
        <begin position="226"/>
        <end position="260"/>
    </location>
</feature>
<dbReference type="eggNOG" id="COG0803">
    <property type="taxonomic scope" value="Bacteria"/>
</dbReference>
<feature type="signal peptide" evidence="9">
    <location>
        <begin position="1"/>
        <end position="26"/>
    </location>
</feature>
<evidence type="ECO:0000256" key="2">
    <source>
        <dbReference type="ARBA" id="ARBA00011028"/>
    </source>
</evidence>
<comment type="similarity">
    <text evidence="2 6">Belongs to the bacterial solute-binding protein 9 family.</text>
</comment>
<dbReference type="InterPro" id="IPR006128">
    <property type="entry name" value="Lipoprotein_PsaA-like"/>
</dbReference>
<dbReference type="Gene3D" id="3.40.50.1980">
    <property type="entry name" value="Nitrogenase molybdenum iron protein domain"/>
    <property type="match status" value="3"/>
</dbReference>
<dbReference type="InterPro" id="IPR050492">
    <property type="entry name" value="Bact_metal-bind_prot9"/>
</dbReference>
<dbReference type="InterPro" id="IPR006127">
    <property type="entry name" value="ZnuA-like"/>
</dbReference>
<dbReference type="SUPFAM" id="SSF53807">
    <property type="entry name" value="Helical backbone' metal receptor"/>
    <property type="match status" value="1"/>
</dbReference>
<evidence type="ECO:0000256" key="4">
    <source>
        <dbReference type="ARBA" id="ARBA00022723"/>
    </source>
</evidence>
<comment type="subcellular location">
    <subcellularLocation>
        <location evidence="1">Cell envelope</location>
    </subcellularLocation>
</comment>
<dbReference type="GO" id="GO:0007155">
    <property type="term" value="P:cell adhesion"/>
    <property type="evidence" value="ECO:0007669"/>
    <property type="project" value="InterPro"/>
</dbReference>
<dbReference type="RefSeq" id="WP_036558866.1">
    <property type="nucleotide sequence ID" value="NZ_JRNI01000019.1"/>
</dbReference>
<dbReference type="PRINTS" id="PR00690">
    <property type="entry name" value="ADHESNFAMILY"/>
</dbReference>
<comment type="caution">
    <text evidence="10">The sequence shown here is derived from an EMBL/GenBank/DDBJ whole genome shotgun (WGS) entry which is preliminary data.</text>
</comment>
<feature type="compositionally biased region" description="Basic and acidic residues" evidence="8">
    <location>
        <begin position="121"/>
        <end position="198"/>
    </location>
</feature>
<evidence type="ECO:0000256" key="3">
    <source>
        <dbReference type="ARBA" id="ARBA00022448"/>
    </source>
</evidence>
<feature type="region of interest" description="Disordered" evidence="8">
    <location>
        <begin position="121"/>
        <end position="200"/>
    </location>
</feature>
<gene>
    <name evidence="10" type="ORF">HMPREF2130_05505</name>
</gene>
<accession>A0A095Z835</accession>
<protein>
    <recommendedName>
        <fullName evidence="12">ABC transporter substrate-binding protein</fullName>
    </recommendedName>
</protein>
<reference evidence="10 11" key="1">
    <citation type="submission" date="2014-07" db="EMBL/GenBank/DDBJ databases">
        <authorList>
            <person name="McCorrison J."/>
            <person name="Sanka R."/>
            <person name="Torralba M."/>
            <person name="Gillis M."/>
            <person name="Haft D.H."/>
            <person name="Methe B."/>
            <person name="Sutton G."/>
            <person name="Nelson K.E."/>
        </authorList>
    </citation>
    <scope>NUCLEOTIDE SEQUENCE [LARGE SCALE GENOMIC DNA]</scope>
    <source>
        <strain evidence="10 11">DNF00040</strain>
    </source>
</reference>
<keyword evidence="4" id="KW-0479">Metal-binding</keyword>
<dbReference type="PANTHER" id="PTHR42953">
    <property type="entry name" value="HIGH-AFFINITY ZINC UPTAKE SYSTEM PROTEIN ZNUA-RELATED"/>
    <property type="match status" value="1"/>
</dbReference>
<organism evidence="10 11">
    <name type="scientific">Oligella urethralis DNF00040</name>
    <dbReference type="NCBI Taxonomy" id="1401065"/>
    <lineage>
        <taxon>Bacteria</taxon>
        <taxon>Pseudomonadati</taxon>
        <taxon>Pseudomonadota</taxon>
        <taxon>Betaproteobacteria</taxon>
        <taxon>Burkholderiales</taxon>
        <taxon>Alcaligenaceae</taxon>
        <taxon>Oligella</taxon>
    </lineage>
</organism>
<keyword evidence="3 6" id="KW-0813">Transport</keyword>
<evidence type="ECO:0008006" key="12">
    <source>
        <dbReference type="Google" id="ProtNLM"/>
    </source>
</evidence>
<dbReference type="OrthoDB" id="9793396at2"/>
<evidence type="ECO:0000256" key="9">
    <source>
        <dbReference type="SAM" id="SignalP"/>
    </source>
</evidence>
<evidence type="ECO:0000256" key="6">
    <source>
        <dbReference type="RuleBase" id="RU003512"/>
    </source>
</evidence>
<feature type="chain" id="PRO_5001914061" description="ABC transporter substrate-binding protein" evidence="9">
    <location>
        <begin position="27"/>
        <end position="366"/>
    </location>
</feature>
<dbReference type="Pfam" id="PF01297">
    <property type="entry name" value="ZnuA"/>
    <property type="match status" value="1"/>
</dbReference>
<evidence type="ECO:0000256" key="7">
    <source>
        <dbReference type="SAM" id="Coils"/>
    </source>
</evidence>
<dbReference type="InterPro" id="IPR006129">
    <property type="entry name" value="AdhesinB"/>
</dbReference>
<keyword evidence="7" id="KW-0175">Coiled coil</keyword>
<evidence type="ECO:0000313" key="10">
    <source>
        <dbReference type="EMBL" id="KGF30875.1"/>
    </source>
</evidence>
<dbReference type="GO" id="GO:0030313">
    <property type="term" value="C:cell envelope"/>
    <property type="evidence" value="ECO:0007669"/>
    <property type="project" value="UniProtKB-SubCell"/>
</dbReference>
<dbReference type="GO" id="GO:0030001">
    <property type="term" value="P:metal ion transport"/>
    <property type="evidence" value="ECO:0007669"/>
    <property type="project" value="InterPro"/>
</dbReference>
<dbReference type="PRINTS" id="PR00691">
    <property type="entry name" value="ADHESINB"/>
</dbReference>
<sequence>MKLSRILTVLAAASVASFGHWSVAQAEQLKVVSSFSIIGDLVKNVGGEHVVVSNLAGHDVDLHHFEPKPSDVKKLTPAEGAKLLFINGLELEPWAERLKQSSGFKGETVVVSEGIKPLKFDDIHHDHDHDHDHDHEHEHDHKRDHEHEHDHKHDHEHEHDHKHDHEHDHDHAHEDDHHHEHEHDHHEHDGHNHGEWDPHAWQNPQNAVIYVDNILNALKKADPANATSYEANAEQYLAQIKQLDAEIKKTFAALTKEQRRFGTNHEAFAYFAEAYDLTQIPVTGVSGGEPSAAQVAAVSKRLKQEGVRAVFFENTTNNRLIEQVAHDAGVKVGGTLVADALEKEGEGASYLGMIKKNADTLLDALK</sequence>
<keyword evidence="5 9" id="KW-0732">Signal</keyword>
<dbReference type="PANTHER" id="PTHR42953:SF1">
    <property type="entry name" value="METAL-BINDING PROTEIN HI_0362-RELATED"/>
    <property type="match status" value="1"/>
</dbReference>
<name>A0A095Z835_9BURK</name>
<dbReference type="EMBL" id="JRNI01000019">
    <property type="protein sequence ID" value="KGF30875.1"/>
    <property type="molecule type" value="Genomic_DNA"/>
</dbReference>
<dbReference type="AlphaFoldDB" id="A0A095Z835"/>
<evidence type="ECO:0000256" key="5">
    <source>
        <dbReference type="ARBA" id="ARBA00022729"/>
    </source>
</evidence>
<dbReference type="GO" id="GO:0046872">
    <property type="term" value="F:metal ion binding"/>
    <property type="evidence" value="ECO:0007669"/>
    <property type="project" value="UniProtKB-KW"/>
</dbReference>
<evidence type="ECO:0000256" key="8">
    <source>
        <dbReference type="SAM" id="MobiDB-lite"/>
    </source>
</evidence>
<keyword evidence="11" id="KW-1185">Reference proteome</keyword>
<evidence type="ECO:0000313" key="11">
    <source>
        <dbReference type="Proteomes" id="UP000029629"/>
    </source>
</evidence>
<evidence type="ECO:0000256" key="1">
    <source>
        <dbReference type="ARBA" id="ARBA00004196"/>
    </source>
</evidence>
<dbReference type="Proteomes" id="UP000029629">
    <property type="component" value="Unassembled WGS sequence"/>
</dbReference>